<dbReference type="SUPFAM" id="SSF48452">
    <property type="entry name" value="TPR-like"/>
    <property type="match status" value="1"/>
</dbReference>
<dbReference type="OrthoDB" id="8421013at2"/>
<dbReference type="SMART" id="SM00028">
    <property type="entry name" value="TPR"/>
    <property type="match status" value="2"/>
</dbReference>
<proteinExistence type="predicted"/>
<comment type="caution">
    <text evidence="2">The sequence shown here is derived from an EMBL/GenBank/DDBJ whole genome shotgun (WGS) entry which is preliminary data.</text>
</comment>
<dbReference type="Pfam" id="PF14559">
    <property type="entry name" value="TPR_19"/>
    <property type="match status" value="1"/>
</dbReference>
<keyword evidence="1" id="KW-0802">TPR repeat</keyword>
<dbReference type="InterPro" id="IPR011990">
    <property type="entry name" value="TPR-like_helical_dom_sf"/>
</dbReference>
<dbReference type="InterPro" id="IPR019734">
    <property type="entry name" value="TPR_rpt"/>
</dbReference>
<protein>
    <submittedName>
        <fullName evidence="2">Uncharacterized protein</fullName>
    </submittedName>
</protein>
<dbReference type="EMBL" id="PUEJ01000005">
    <property type="protein sequence ID" value="PRH86796.1"/>
    <property type="molecule type" value="Genomic_DNA"/>
</dbReference>
<dbReference type="Proteomes" id="UP000237682">
    <property type="component" value="Unassembled WGS sequence"/>
</dbReference>
<evidence type="ECO:0000256" key="1">
    <source>
        <dbReference type="PROSITE-ProRule" id="PRU00339"/>
    </source>
</evidence>
<evidence type="ECO:0000313" key="3">
    <source>
        <dbReference type="Proteomes" id="UP000237682"/>
    </source>
</evidence>
<name>A0A2S9QBR8_9HYPH</name>
<gene>
    <name evidence="2" type="ORF">C5L14_15965</name>
</gene>
<dbReference type="AlphaFoldDB" id="A0A2S9QBR8"/>
<feature type="repeat" description="TPR" evidence="1">
    <location>
        <begin position="33"/>
        <end position="66"/>
    </location>
</feature>
<dbReference type="PROSITE" id="PS50005">
    <property type="entry name" value="TPR"/>
    <property type="match status" value="1"/>
</dbReference>
<sequence>MADTLERGASAMADAGGLIARLEQQIASGRDNALARFTLGRARLEQGDPAGAIMHLTQAIALKPDYAAAYKQLGAAHAKAGNAPEAITVWDRGCAVAQDSGELQALREMTSLLGKLKRRHSA</sequence>
<reference evidence="2 3" key="1">
    <citation type="submission" date="2018-02" db="EMBL/GenBank/DDBJ databases">
        <title>Whole genome sequencing of endophytic bacterium.</title>
        <authorList>
            <person name="Eedara R."/>
            <person name="Podile A.R."/>
        </authorList>
    </citation>
    <scope>NUCLEOTIDE SEQUENCE [LARGE SCALE GENOMIC DNA]</scope>
    <source>
        <strain evidence="2 3">RP1T</strain>
    </source>
</reference>
<organism evidence="2 3">
    <name type="scientific">Labrys okinawensis</name>
    <dbReference type="NCBI Taxonomy" id="346911"/>
    <lineage>
        <taxon>Bacteria</taxon>
        <taxon>Pseudomonadati</taxon>
        <taxon>Pseudomonadota</taxon>
        <taxon>Alphaproteobacteria</taxon>
        <taxon>Hyphomicrobiales</taxon>
        <taxon>Xanthobacteraceae</taxon>
        <taxon>Labrys</taxon>
    </lineage>
</organism>
<evidence type="ECO:0000313" key="2">
    <source>
        <dbReference type="EMBL" id="PRH86796.1"/>
    </source>
</evidence>
<dbReference type="Gene3D" id="1.25.40.10">
    <property type="entry name" value="Tetratricopeptide repeat domain"/>
    <property type="match status" value="1"/>
</dbReference>
<keyword evidence="3" id="KW-1185">Reference proteome</keyword>
<accession>A0A2S9QBR8</accession>